<dbReference type="GO" id="GO:0005829">
    <property type="term" value="C:cytosol"/>
    <property type="evidence" value="ECO:0007669"/>
    <property type="project" value="TreeGrafter"/>
</dbReference>
<dbReference type="OrthoDB" id="2561043at2759"/>
<gene>
    <name evidence="3" type="ORF">FPCIR_9026</name>
</gene>
<evidence type="ECO:0000313" key="4">
    <source>
        <dbReference type="Proteomes" id="UP000546213"/>
    </source>
</evidence>
<comment type="similarity">
    <text evidence="1">Belongs to the lyase 1 family. Argininosuccinate lyase subfamily.</text>
</comment>
<dbReference type="Gene3D" id="1.10.40.30">
    <property type="entry name" value="Fumarase/aspartase (C-terminal domain)"/>
    <property type="match status" value="1"/>
</dbReference>
<dbReference type="Proteomes" id="UP000546213">
    <property type="component" value="Unassembled WGS sequence"/>
</dbReference>
<accession>A0A8H5NYL1</accession>
<dbReference type="AlphaFoldDB" id="A0A8H5NYL1"/>
<dbReference type="InterPro" id="IPR008948">
    <property type="entry name" value="L-Aspartase-like"/>
</dbReference>
<proteinExistence type="inferred from homology"/>
<feature type="domain" description="Argininosuccinate lyase C-terminal" evidence="2">
    <location>
        <begin position="8"/>
        <end position="74"/>
    </location>
</feature>
<dbReference type="SUPFAM" id="SSF48557">
    <property type="entry name" value="L-aspartase-like"/>
    <property type="match status" value="1"/>
</dbReference>
<sequence>MSSTLLPFMLATDLADCLVRKDVPFRETHRISRRCVAKSGKQGIPMNELSLEQAIDGRFEEDVSHLFDYERSVEMRAAKGGCGRDCVLEQINVLKAMLAWSGFTAESLKETFFVRNIKATRTIDS</sequence>
<name>A0A8H5NYL1_9HYPO</name>
<dbReference type="PANTHER" id="PTHR43814:SF1">
    <property type="entry name" value="ARGININOSUCCINATE LYASE"/>
    <property type="match status" value="1"/>
</dbReference>
<dbReference type="EMBL" id="JAAOAS010000247">
    <property type="protein sequence ID" value="KAF5583402.1"/>
    <property type="molecule type" value="Genomic_DNA"/>
</dbReference>
<keyword evidence="4" id="KW-1185">Reference proteome</keyword>
<organism evidence="3 4">
    <name type="scientific">Fusarium pseudocircinatum</name>
    <dbReference type="NCBI Taxonomy" id="56676"/>
    <lineage>
        <taxon>Eukaryota</taxon>
        <taxon>Fungi</taxon>
        <taxon>Dikarya</taxon>
        <taxon>Ascomycota</taxon>
        <taxon>Pezizomycotina</taxon>
        <taxon>Sordariomycetes</taxon>
        <taxon>Hypocreomycetidae</taxon>
        <taxon>Hypocreales</taxon>
        <taxon>Nectriaceae</taxon>
        <taxon>Fusarium</taxon>
        <taxon>Fusarium fujikuroi species complex</taxon>
    </lineage>
</organism>
<dbReference type="Pfam" id="PF14698">
    <property type="entry name" value="ASL_C2"/>
    <property type="match status" value="1"/>
</dbReference>
<protein>
    <submittedName>
        <fullName evidence="3">Argininosuccinate lyase</fullName>
    </submittedName>
</protein>
<comment type="caution">
    <text evidence="3">The sequence shown here is derived from an EMBL/GenBank/DDBJ whole genome shotgun (WGS) entry which is preliminary data.</text>
</comment>
<dbReference type="FunFam" id="1.10.40.30:FF:000001">
    <property type="entry name" value="Argininosuccinate lyase"/>
    <property type="match status" value="1"/>
</dbReference>
<dbReference type="InterPro" id="IPR009049">
    <property type="entry name" value="Argininosuccinate_lyase"/>
</dbReference>
<keyword evidence="3" id="KW-0456">Lyase</keyword>
<dbReference type="GO" id="GO:0004056">
    <property type="term" value="F:argininosuccinate lyase activity"/>
    <property type="evidence" value="ECO:0007669"/>
    <property type="project" value="InterPro"/>
</dbReference>
<evidence type="ECO:0000259" key="2">
    <source>
        <dbReference type="Pfam" id="PF14698"/>
    </source>
</evidence>
<dbReference type="PANTHER" id="PTHR43814">
    <property type="entry name" value="ARGININOSUCCINATE LYASE"/>
    <property type="match status" value="1"/>
</dbReference>
<evidence type="ECO:0000256" key="1">
    <source>
        <dbReference type="ARBA" id="ARBA00010755"/>
    </source>
</evidence>
<dbReference type="InterPro" id="IPR029419">
    <property type="entry name" value="Arg_succ_lyase_C"/>
</dbReference>
<dbReference type="GO" id="GO:0042450">
    <property type="term" value="P:L-arginine biosynthetic process via ornithine"/>
    <property type="evidence" value="ECO:0007669"/>
    <property type="project" value="InterPro"/>
</dbReference>
<evidence type="ECO:0000313" key="3">
    <source>
        <dbReference type="EMBL" id="KAF5583402.1"/>
    </source>
</evidence>
<reference evidence="3 4" key="1">
    <citation type="submission" date="2020-05" db="EMBL/GenBank/DDBJ databases">
        <title>Identification and distribution of gene clusters putatively required for synthesis of sphingolipid metabolism inhibitors in phylogenetically diverse species of the filamentous fungus Fusarium.</title>
        <authorList>
            <person name="Kim H.-S."/>
            <person name="Busman M."/>
            <person name="Brown D.W."/>
            <person name="Divon H."/>
            <person name="Uhlig S."/>
            <person name="Proctor R.H."/>
        </authorList>
    </citation>
    <scope>NUCLEOTIDE SEQUENCE [LARGE SCALE GENOMIC DNA]</scope>
    <source>
        <strain evidence="3 4">NRRL 36939</strain>
    </source>
</reference>